<dbReference type="InterPro" id="IPR002048">
    <property type="entry name" value="EF_hand_dom"/>
</dbReference>
<proteinExistence type="predicted"/>
<evidence type="ECO:0000313" key="4">
    <source>
        <dbReference type="EMBL" id="OLQ01734.1"/>
    </source>
</evidence>
<dbReference type="GO" id="GO:0016702">
    <property type="term" value="F:oxidoreductase activity, acting on single donors with incorporation of molecular oxygen, incorporation of two atoms of oxygen"/>
    <property type="evidence" value="ECO:0007669"/>
    <property type="project" value="UniProtKB-ARBA"/>
</dbReference>
<dbReference type="EMBL" id="LSRX01000283">
    <property type="protein sequence ID" value="OLQ01734.1"/>
    <property type="molecule type" value="Genomic_DNA"/>
</dbReference>
<dbReference type="CDD" id="cd00051">
    <property type="entry name" value="EFh"/>
    <property type="match status" value="1"/>
</dbReference>
<keyword evidence="5" id="KW-1185">Reference proteome</keyword>
<dbReference type="PROSITE" id="PS00018">
    <property type="entry name" value="EF_HAND_1"/>
    <property type="match status" value="1"/>
</dbReference>
<evidence type="ECO:0000256" key="1">
    <source>
        <dbReference type="ARBA" id="ARBA00022837"/>
    </source>
</evidence>
<dbReference type="Pfam" id="PF02900">
    <property type="entry name" value="LigB"/>
    <property type="match status" value="1"/>
</dbReference>
<accession>A0A1Q9E2T2</accession>
<protein>
    <submittedName>
        <fullName evidence="4">Protein TTE1956</fullName>
    </submittedName>
</protein>
<dbReference type="OrthoDB" id="2132071at2759"/>
<organism evidence="4 5">
    <name type="scientific">Symbiodinium microadriaticum</name>
    <name type="common">Dinoflagellate</name>
    <name type="synonym">Zooxanthella microadriatica</name>
    <dbReference type="NCBI Taxonomy" id="2951"/>
    <lineage>
        <taxon>Eukaryota</taxon>
        <taxon>Sar</taxon>
        <taxon>Alveolata</taxon>
        <taxon>Dinophyceae</taxon>
        <taxon>Suessiales</taxon>
        <taxon>Symbiodiniaceae</taxon>
        <taxon>Symbiodinium</taxon>
    </lineage>
</organism>
<reference evidence="4 5" key="1">
    <citation type="submission" date="2016-02" db="EMBL/GenBank/DDBJ databases">
        <title>Genome analysis of coral dinoflagellate symbionts highlights evolutionary adaptations to a symbiotic lifestyle.</title>
        <authorList>
            <person name="Aranda M."/>
            <person name="Li Y."/>
            <person name="Liew Y.J."/>
            <person name="Baumgarten S."/>
            <person name="Simakov O."/>
            <person name="Wilson M."/>
            <person name="Piel J."/>
            <person name="Ashoor H."/>
            <person name="Bougouffa S."/>
            <person name="Bajic V.B."/>
            <person name="Ryu T."/>
            <person name="Ravasi T."/>
            <person name="Bayer T."/>
            <person name="Micklem G."/>
            <person name="Kim H."/>
            <person name="Bhak J."/>
            <person name="Lajeunesse T.C."/>
            <person name="Voolstra C.R."/>
        </authorList>
    </citation>
    <scope>NUCLEOTIDE SEQUENCE [LARGE SCALE GENOMIC DNA]</scope>
    <source>
        <strain evidence="4 5">CCMP2467</strain>
    </source>
</reference>
<keyword evidence="2" id="KW-0732">Signal</keyword>
<sequence length="498" mass="53994">MASALRLALLFQLHVVEGKLLSVAVLPHGDFAYDPGLVNRSGGSVQLHTAARELGHDISEETPDLLFVTTPHGLELSERYLVYLNSHNAGASPLDDMPHAAGNRTVPMNFTSPQGLAMQLLEHLQKEKLPAEGLRGFSDAQPLPISWGEILPLSFVQKAREEQGLDLPPVLLMSFPLRRFNHSDSMVPELLRLGSATADFLEALPQRVAWIVSADLAHTHLATGPYGYCPCAQPFDDAVVRWAKDLPAESAAEALLHEGRGWQRAGAASCGFTGLVAAHGAMAQISNLTGQPTWRGQVLAYAHPTYYGMMVARFERQTVLLVLSIALMNLVTAVMVNSSLDQASEDKEVKKAWLAAKKKKQMEELKVMFHELDEDGSGDLSLSEIRSELAGSEDIEQLFMMLDYDGGGAVDADEFCEGVFKAASSDRTSMELGRITKQCNLILANSRVLAKTVVGDEGAGAGPTNATLEGRIGKLESEVSGMRSTMRHLLKLVDNMPS</sequence>
<name>A0A1Q9E2T2_SYMMI</name>
<evidence type="ECO:0000256" key="2">
    <source>
        <dbReference type="SAM" id="SignalP"/>
    </source>
</evidence>
<dbReference type="Gene3D" id="1.10.238.10">
    <property type="entry name" value="EF-hand"/>
    <property type="match status" value="1"/>
</dbReference>
<comment type="caution">
    <text evidence="4">The sequence shown here is derived from an EMBL/GenBank/DDBJ whole genome shotgun (WGS) entry which is preliminary data.</text>
</comment>
<dbReference type="AlphaFoldDB" id="A0A1Q9E2T2"/>
<dbReference type="GO" id="GO:0008198">
    <property type="term" value="F:ferrous iron binding"/>
    <property type="evidence" value="ECO:0007669"/>
    <property type="project" value="InterPro"/>
</dbReference>
<dbReference type="InterPro" id="IPR018247">
    <property type="entry name" value="EF_Hand_1_Ca_BS"/>
</dbReference>
<dbReference type="SMART" id="SM00054">
    <property type="entry name" value="EFh"/>
    <property type="match status" value="2"/>
</dbReference>
<feature type="signal peptide" evidence="2">
    <location>
        <begin position="1"/>
        <end position="18"/>
    </location>
</feature>
<dbReference type="InterPro" id="IPR004183">
    <property type="entry name" value="Xdiol_dOase_suB"/>
</dbReference>
<dbReference type="Proteomes" id="UP000186817">
    <property type="component" value="Unassembled WGS sequence"/>
</dbReference>
<feature type="chain" id="PRO_5012073545" evidence="2">
    <location>
        <begin position="19"/>
        <end position="498"/>
    </location>
</feature>
<evidence type="ECO:0000313" key="5">
    <source>
        <dbReference type="Proteomes" id="UP000186817"/>
    </source>
</evidence>
<dbReference type="GO" id="GO:0005509">
    <property type="term" value="F:calcium ion binding"/>
    <property type="evidence" value="ECO:0007669"/>
    <property type="project" value="InterPro"/>
</dbReference>
<dbReference type="SUPFAM" id="SSF47473">
    <property type="entry name" value="EF-hand"/>
    <property type="match status" value="1"/>
</dbReference>
<keyword evidence="1" id="KW-0106">Calcium</keyword>
<feature type="domain" description="EF-hand" evidence="3">
    <location>
        <begin position="390"/>
        <end position="425"/>
    </location>
</feature>
<dbReference type="PROSITE" id="PS50222">
    <property type="entry name" value="EF_HAND_2"/>
    <property type="match status" value="1"/>
</dbReference>
<evidence type="ECO:0000259" key="3">
    <source>
        <dbReference type="PROSITE" id="PS50222"/>
    </source>
</evidence>
<dbReference type="Gene3D" id="3.40.830.10">
    <property type="entry name" value="LigB-like"/>
    <property type="match status" value="1"/>
</dbReference>
<dbReference type="InterPro" id="IPR011992">
    <property type="entry name" value="EF-hand-dom_pair"/>
</dbReference>
<gene>
    <name evidence="4" type="ORF">AK812_SmicGene15535</name>
</gene>